<evidence type="ECO:0000259" key="3">
    <source>
        <dbReference type="PROSITE" id="PS50043"/>
    </source>
</evidence>
<dbReference type="PROSITE" id="PS50043">
    <property type="entry name" value="HTH_LUXR_2"/>
    <property type="match status" value="1"/>
</dbReference>
<dbReference type="AlphaFoldDB" id="A0A7G9R988"/>
<gene>
    <name evidence="5" type="ORF">H9L09_16925</name>
</gene>
<sequence>MMRIAVAADRPIVLLGLRLALGREFAGSVIEPVTSAAQCLAVVARAHPDLTVVDVQLPSHALRQLCEALHESRTRSIFLTDSQPGALELVEARADAVVSHREGLPGVVRACRTVAEGDMYVSTTLLVGVLHGLIDRQRRGPHSRPAVERLSQRERQVLALLGAGCDQTEIARTLDIAPETAKTHIRHVLTKLGVRSRVEAAALANEIGFEVAVEVEVDRREPLDV</sequence>
<dbReference type="KEGG" id="nmes:H9L09_16925"/>
<dbReference type="InterPro" id="IPR039420">
    <property type="entry name" value="WalR-like"/>
</dbReference>
<dbReference type="SUPFAM" id="SSF52172">
    <property type="entry name" value="CheY-like"/>
    <property type="match status" value="1"/>
</dbReference>
<dbReference type="SMART" id="SM00448">
    <property type="entry name" value="REC"/>
    <property type="match status" value="1"/>
</dbReference>
<dbReference type="PANTHER" id="PTHR43214:SF43">
    <property type="entry name" value="TWO-COMPONENT RESPONSE REGULATOR"/>
    <property type="match status" value="1"/>
</dbReference>
<accession>A0A7G9R988</accession>
<evidence type="ECO:0000313" key="5">
    <source>
        <dbReference type="EMBL" id="QNN52163.1"/>
    </source>
</evidence>
<dbReference type="PRINTS" id="PR00038">
    <property type="entry name" value="HTHLUXR"/>
</dbReference>
<dbReference type="SMART" id="SM00421">
    <property type="entry name" value="HTH_LUXR"/>
    <property type="match status" value="1"/>
</dbReference>
<feature type="modified residue" description="4-aspartylphosphate" evidence="2">
    <location>
        <position position="54"/>
    </location>
</feature>
<reference evidence="5 6" key="1">
    <citation type="submission" date="2020-08" db="EMBL/GenBank/DDBJ databases">
        <title>Genome sequence of Nocardioides mesophilus KACC 16243T.</title>
        <authorList>
            <person name="Hyun D.-W."/>
            <person name="Bae J.-W."/>
        </authorList>
    </citation>
    <scope>NUCLEOTIDE SEQUENCE [LARGE SCALE GENOMIC DNA]</scope>
    <source>
        <strain evidence="5 6">KACC 16243</strain>
    </source>
</reference>
<feature type="domain" description="HTH luxR-type" evidence="3">
    <location>
        <begin position="143"/>
        <end position="208"/>
    </location>
</feature>
<dbReference type="PANTHER" id="PTHR43214">
    <property type="entry name" value="TWO-COMPONENT RESPONSE REGULATOR"/>
    <property type="match status" value="1"/>
</dbReference>
<keyword evidence="1" id="KW-0238">DNA-binding</keyword>
<dbReference type="SUPFAM" id="SSF46894">
    <property type="entry name" value="C-terminal effector domain of the bipartite response regulators"/>
    <property type="match status" value="1"/>
</dbReference>
<dbReference type="EMBL" id="CP060713">
    <property type="protein sequence ID" value="QNN52163.1"/>
    <property type="molecule type" value="Genomic_DNA"/>
</dbReference>
<dbReference type="InterPro" id="IPR016032">
    <property type="entry name" value="Sig_transdc_resp-reg_C-effctor"/>
</dbReference>
<protein>
    <submittedName>
        <fullName evidence="5">Response regulator transcription factor</fullName>
    </submittedName>
</protein>
<dbReference type="GO" id="GO:0006355">
    <property type="term" value="P:regulation of DNA-templated transcription"/>
    <property type="evidence" value="ECO:0007669"/>
    <property type="project" value="InterPro"/>
</dbReference>
<dbReference type="Pfam" id="PF00196">
    <property type="entry name" value="GerE"/>
    <property type="match status" value="1"/>
</dbReference>
<dbReference type="Proteomes" id="UP000515947">
    <property type="component" value="Chromosome"/>
</dbReference>
<evidence type="ECO:0000259" key="4">
    <source>
        <dbReference type="PROSITE" id="PS50110"/>
    </source>
</evidence>
<dbReference type="Gene3D" id="1.10.10.10">
    <property type="entry name" value="Winged helix-like DNA-binding domain superfamily/Winged helix DNA-binding domain"/>
    <property type="match status" value="1"/>
</dbReference>
<keyword evidence="6" id="KW-1185">Reference proteome</keyword>
<dbReference type="RefSeq" id="WP_187578005.1">
    <property type="nucleotide sequence ID" value="NZ_CP060713.1"/>
</dbReference>
<feature type="domain" description="Response regulatory" evidence="4">
    <location>
        <begin position="3"/>
        <end position="115"/>
    </location>
</feature>
<dbReference type="InterPro" id="IPR001789">
    <property type="entry name" value="Sig_transdc_resp-reg_receiver"/>
</dbReference>
<dbReference type="GO" id="GO:0003677">
    <property type="term" value="F:DNA binding"/>
    <property type="evidence" value="ECO:0007669"/>
    <property type="project" value="UniProtKB-KW"/>
</dbReference>
<evidence type="ECO:0000256" key="2">
    <source>
        <dbReference type="PROSITE-ProRule" id="PRU00169"/>
    </source>
</evidence>
<evidence type="ECO:0000313" key="6">
    <source>
        <dbReference type="Proteomes" id="UP000515947"/>
    </source>
</evidence>
<dbReference type="PROSITE" id="PS50110">
    <property type="entry name" value="RESPONSE_REGULATORY"/>
    <property type="match status" value="1"/>
</dbReference>
<dbReference type="Gene3D" id="3.40.50.2300">
    <property type="match status" value="1"/>
</dbReference>
<dbReference type="InterPro" id="IPR000792">
    <property type="entry name" value="Tscrpt_reg_LuxR_C"/>
</dbReference>
<organism evidence="5 6">
    <name type="scientific">Nocardioides mesophilus</name>
    <dbReference type="NCBI Taxonomy" id="433659"/>
    <lineage>
        <taxon>Bacteria</taxon>
        <taxon>Bacillati</taxon>
        <taxon>Actinomycetota</taxon>
        <taxon>Actinomycetes</taxon>
        <taxon>Propionibacteriales</taxon>
        <taxon>Nocardioidaceae</taxon>
        <taxon>Nocardioides</taxon>
    </lineage>
</organism>
<keyword evidence="2" id="KW-0597">Phosphoprotein</keyword>
<dbReference type="InterPro" id="IPR011006">
    <property type="entry name" value="CheY-like_superfamily"/>
</dbReference>
<evidence type="ECO:0000256" key="1">
    <source>
        <dbReference type="ARBA" id="ARBA00023125"/>
    </source>
</evidence>
<name>A0A7G9R988_9ACTN</name>
<dbReference type="GO" id="GO:0000160">
    <property type="term" value="P:phosphorelay signal transduction system"/>
    <property type="evidence" value="ECO:0007669"/>
    <property type="project" value="InterPro"/>
</dbReference>
<proteinExistence type="predicted"/>
<dbReference type="InterPro" id="IPR036388">
    <property type="entry name" value="WH-like_DNA-bd_sf"/>
</dbReference>
<dbReference type="CDD" id="cd06170">
    <property type="entry name" value="LuxR_C_like"/>
    <property type="match status" value="1"/>
</dbReference>